<sequence length="314" mass="35338">MRDFPSCFGENGVQISDTATTTTTPPPPPPTTAAKTAQNLVTCTYHCNLHNSSSFIITITWSKTLIGHHLSAQINNPINQSLCKLQIKPTLFSKSKGYRNFQVGPTQIHFFYDLSIAKFTTSPEPIRDFYFAIAINQELILQLGDMEKQLIKKLNTNRFNFTSFPPNSILISKKEHIFGKKSYSTTAQFNGKGQIHEISIECDTINTIDPSLVVRIDGKSVMQVKRLRWKFRGNYTILVDGLPVEVYWDVYDWFNDNNGGKLIGGNGVFLFQTCLSAEKLWGSAISWSNSLVKEKESMGLGLGFCLVLCVWKDE</sequence>
<feature type="region of interest" description="Disordered" evidence="1">
    <location>
        <begin position="1"/>
        <end position="34"/>
    </location>
</feature>
<protein>
    <submittedName>
        <fullName evidence="2">Uncharacterized protein</fullName>
    </submittedName>
</protein>
<dbReference type="Pfam" id="PF05910">
    <property type="entry name" value="DUF868"/>
    <property type="match status" value="1"/>
</dbReference>
<reference evidence="2" key="1">
    <citation type="submission" date="2023-03" db="EMBL/GenBank/DDBJ databases">
        <title>Chromosome-scale reference genome and RAD-based genetic map of yellow starthistle (Centaurea solstitialis) reveal putative structural variation and QTLs associated with invader traits.</title>
        <authorList>
            <person name="Reatini B."/>
            <person name="Cang F.A."/>
            <person name="Jiang Q."/>
            <person name="Mckibben M.T.W."/>
            <person name="Barker M.S."/>
            <person name="Rieseberg L.H."/>
            <person name="Dlugosch K.M."/>
        </authorList>
    </citation>
    <scope>NUCLEOTIDE SEQUENCE</scope>
    <source>
        <strain evidence="2">CAN-66</strain>
        <tissue evidence="2">Leaf</tissue>
    </source>
</reference>
<name>A0AA38SI90_9ASTR</name>
<evidence type="ECO:0000313" key="3">
    <source>
        <dbReference type="Proteomes" id="UP001172457"/>
    </source>
</evidence>
<evidence type="ECO:0000313" key="2">
    <source>
        <dbReference type="EMBL" id="KAJ9543255.1"/>
    </source>
</evidence>
<dbReference type="PANTHER" id="PTHR31972">
    <property type="entry name" value="EXPRESSED PROTEIN"/>
    <property type="match status" value="1"/>
</dbReference>
<dbReference type="EMBL" id="JARYMX010000006">
    <property type="protein sequence ID" value="KAJ9543255.1"/>
    <property type="molecule type" value="Genomic_DNA"/>
</dbReference>
<evidence type="ECO:0000256" key="1">
    <source>
        <dbReference type="SAM" id="MobiDB-lite"/>
    </source>
</evidence>
<comment type="caution">
    <text evidence="2">The sequence shown here is derived from an EMBL/GenBank/DDBJ whole genome shotgun (WGS) entry which is preliminary data.</text>
</comment>
<proteinExistence type="predicted"/>
<accession>A0AA38SI90</accession>
<keyword evidence="3" id="KW-1185">Reference proteome</keyword>
<dbReference type="PANTHER" id="PTHR31972:SF4">
    <property type="entry name" value="DUF868 DOMAIN-CONTAINING PROTEIN"/>
    <property type="match status" value="1"/>
</dbReference>
<dbReference type="Proteomes" id="UP001172457">
    <property type="component" value="Chromosome 6"/>
</dbReference>
<organism evidence="2 3">
    <name type="scientific">Centaurea solstitialis</name>
    <name type="common">yellow star-thistle</name>
    <dbReference type="NCBI Taxonomy" id="347529"/>
    <lineage>
        <taxon>Eukaryota</taxon>
        <taxon>Viridiplantae</taxon>
        <taxon>Streptophyta</taxon>
        <taxon>Embryophyta</taxon>
        <taxon>Tracheophyta</taxon>
        <taxon>Spermatophyta</taxon>
        <taxon>Magnoliopsida</taxon>
        <taxon>eudicotyledons</taxon>
        <taxon>Gunneridae</taxon>
        <taxon>Pentapetalae</taxon>
        <taxon>asterids</taxon>
        <taxon>campanulids</taxon>
        <taxon>Asterales</taxon>
        <taxon>Asteraceae</taxon>
        <taxon>Carduoideae</taxon>
        <taxon>Cardueae</taxon>
        <taxon>Centaureinae</taxon>
        <taxon>Centaurea</taxon>
    </lineage>
</organism>
<gene>
    <name evidence="2" type="ORF">OSB04_022962</name>
</gene>
<dbReference type="AlphaFoldDB" id="A0AA38SI90"/>
<dbReference type="InterPro" id="IPR008586">
    <property type="entry name" value="DUF868_pln"/>
</dbReference>